<dbReference type="Pfam" id="PF14730">
    <property type="entry name" value="DUF4468"/>
    <property type="match status" value="1"/>
</dbReference>
<gene>
    <name evidence="3" type="ORF">D0T11_10805</name>
</gene>
<sequence length="250" mass="27971">MSQCYPKNSCFYSSFFLPRQATVVSDPTLLYLIIFIMARVLSNRLPLWRSFSSSVLLLFPIHDMKKVLLSLLVGGTLLLPSKVWAQAEEPAPVEYSERVPMPGAGRTVLYGRALDWAQNKFTYTPKSGLSTVEAAATIRVTGTGQVKQVDNRGKDEPLTVLFTFSFQATDNGYSYQVSSFQIVADPKQPSQTMEFEAYRAQRREDKNNDKTHNDRRITAQANSLASEAAMSFRSYMNSQPAEGNIGLVEN</sequence>
<evidence type="ECO:0000256" key="1">
    <source>
        <dbReference type="SAM" id="Phobius"/>
    </source>
</evidence>
<keyword evidence="1" id="KW-1133">Transmembrane helix</keyword>
<protein>
    <submittedName>
        <fullName evidence="3">DUF4468 domain-containing protein</fullName>
    </submittedName>
</protein>
<dbReference type="InterPro" id="IPR027823">
    <property type="entry name" value="DUF4468"/>
</dbReference>
<feature type="transmembrane region" description="Helical" evidence="1">
    <location>
        <begin position="28"/>
        <end position="47"/>
    </location>
</feature>
<comment type="caution">
    <text evidence="3">The sequence shown here is derived from an EMBL/GenBank/DDBJ whole genome shotgun (WGS) entry which is preliminary data.</text>
</comment>
<name>A0A418QY08_9BACT</name>
<dbReference type="Gene3D" id="3.30.530.80">
    <property type="match status" value="1"/>
</dbReference>
<evidence type="ECO:0000259" key="2">
    <source>
        <dbReference type="Pfam" id="PF14730"/>
    </source>
</evidence>
<evidence type="ECO:0000313" key="3">
    <source>
        <dbReference type="EMBL" id="RIY10028.1"/>
    </source>
</evidence>
<dbReference type="EMBL" id="QYCN01000014">
    <property type="protein sequence ID" value="RIY10028.1"/>
    <property type="molecule type" value="Genomic_DNA"/>
</dbReference>
<reference evidence="3 4" key="1">
    <citation type="submission" date="2019-01" db="EMBL/GenBank/DDBJ databases">
        <title>Hymenobacter humicola sp. nov., isolated from soils in Antarctica.</title>
        <authorList>
            <person name="Sedlacek I."/>
            <person name="Holochova P."/>
            <person name="Kralova S."/>
            <person name="Pantucek R."/>
            <person name="Stankova E."/>
            <person name="Vrbovska V."/>
            <person name="Kristofova L."/>
            <person name="Svec P."/>
            <person name="Busse H.-J."/>
        </authorList>
    </citation>
    <scope>NUCLEOTIDE SEQUENCE [LARGE SCALE GENOMIC DNA]</scope>
    <source>
        <strain evidence="3 4">CCM 8852</strain>
    </source>
</reference>
<organism evidence="3 4">
    <name type="scientific">Hymenobacter rubripertinctus</name>
    <dbReference type="NCBI Taxonomy" id="2029981"/>
    <lineage>
        <taxon>Bacteria</taxon>
        <taxon>Pseudomonadati</taxon>
        <taxon>Bacteroidota</taxon>
        <taxon>Cytophagia</taxon>
        <taxon>Cytophagales</taxon>
        <taxon>Hymenobacteraceae</taxon>
        <taxon>Hymenobacter</taxon>
    </lineage>
</organism>
<dbReference type="AlphaFoldDB" id="A0A418QY08"/>
<feature type="domain" description="DUF4468" evidence="2">
    <location>
        <begin position="95"/>
        <end position="181"/>
    </location>
</feature>
<keyword evidence="1" id="KW-0472">Membrane</keyword>
<proteinExistence type="predicted"/>
<keyword evidence="4" id="KW-1185">Reference proteome</keyword>
<accession>A0A418QY08</accession>
<evidence type="ECO:0000313" key="4">
    <source>
        <dbReference type="Proteomes" id="UP000284250"/>
    </source>
</evidence>
<dbReference type="Proteomes" id="UP000284250">
    <property type="component" value="Unassembled WGS sequence"/>
</dbReference>
<keyword evidence="1" id="KW-0812">Transmembrane</keyword>
<dbReference type="OrthoDB" id="876063at2"/>